<protein>
    <submittedName>
        <fullName evidence="1">Uncharacterized protein</fullName>
    </submittedName>
</protein>
<dbReference type="EMBL" id="MCGT01000041">
    <property type="protein sequence ID" value="ORX45678.1"/>
    <property type="molecule type" value="Genomic_DNA"/>
</dbReference>
<proteinExistence type="predicted"/>
<evidence type="ECO:0000313" key="1">
    <source>
        <dbReference type="EMBL" id="ORX45678.1"/>
    </source>
</evidence>
<evidence type="ECO:0000313" key="2">
    <source>
        <dbReference type="Proteomes" id="UP000242146"/>
    </source>
</evidence>
<accession>A0A1X2G6R8</accession>
<comment type="caution">
    <text evidence="1">The sequence shown here is derived from an EMBL/GenBank/DDBJ whole genome shotgun (WGS) entry which is preliminary data.</text>
</comment>
<reference evidence="1 2" key="1">
    <citation type="submission" date="2016-07" db="EMBL/GenBank/DDBJ databases">
        <title>Pervasive Adenine N6-methylation of Active Genes in Fungi.</title>
        <authorList>
            <consortium name="DOE Joint Genome Institute"/>
            <person name="Mondo S.J."/>
            <person name="Dannebaum R.O."/>
            <person name="Kuo R.C."/>
            <person name="Labutti K."/>
            <person name="Haridas S."/>
            <person name="Kuo A."/>
            <person name="Salamov A."/>
            <person name="Ahrendt S.R."/>
            <person name="Lipzen A."/>
            <person name="Sullivan W."/>
            <person name="Andreopoulos W.B."/>
            <person name="Clum A."/>
            <person name="Lindquist E."/>
            <person name="Daum C."/>
            <person name="Ramamoorthy G.K."/>
            <person name="Gryganskyi A."/>
            <person name="Culley D."/>
            <person name="Magnuson J.K."/>
            <person name="James T.Y."/>
            <person name="O'Malley M.A."/>
            <person name="Stajich J.E."/>
            <person name="Spatafora J.W."/>
            <person name="Visel A."/>
            <person name="Grigoriev I.V."/>
        </authorList>
    </citation>
    <scope>NUCLEOTIDE SEQUENCE [LARGE SCALE GENOMIC DNA]</scope>
    <source>
        <strain evidence="1 2">NRRL 3301</strain>
    </source>
</reference>
<keyword evidence="2" id="KW-1185">Reference proteome</keyword>
<dbReference type="AlphaFoldDB" id="A0A1X2G6R8"/>
<name>A0A1X2G6R8_9FUNG</name>
<sequence length="161" mass="18324">MRKAHIVADSTKLKKTTRVEEDPRHTTVNIDTNNLLISGTDYGIVTKATTVTHTLEDMEKLQFQFQRRLQRVKAEISAGRETSLTEAILAHKSLASAMTVQKLNGPFSQARSKASKLLNFCHHPQIERERQQLQWRQSNDFVQCTMLCECEAAAPSSRREN</sequence>
<organism evidence="1 2">
    <name type="scientific">Hesseltinella vesiculosa</name>
    <dbReference type="NCBI Taxonomy" id="101127"/>
    <lineage>
        <taxon>Eukaryota</taxon>
        <taxon>Fungi</taxon>
        <taxon>Fungi incertae sedis</taxon>
        <taxon>Mucoromycota</taxon>
        <taxon>Mucoromycotina</taxon>
        <taxon>Mucoromycetes</taxon>
        <taxon>Mucorales</taxon>
        <taxon>Cunninghamellaceae</taxon>
        <taxon>Hesseltinella</taxon>
    </lineage>
</organism>
<dbReference type="Proteomes" id="UP000242146">
    <property type="component" value="Unassembled WGS sequence"/>
</dbReference>
<gene>
    <name evidence="1" type="ORF">DM01DRAFT_1377973</name>
</gene>